<dbReference type="SUPFAM" id="SSF52777">
    <property type="entry name" value="CoA-dependent acyltransferases"/>
    <property type="match status" value="1"/>
</dbReference>
<dbReference type="Proteomes" id="UP000006671">
    <property type="component" value="Unassembled WGS sequence"/>
</dbReference>
<dbReference type="GeneID" id="8849505"/>
<dbReference type="InterPro" id="IPR001242">
    <property type="entry name" value="Condensation_dom"/>
</dbReference>
<evidence type="ECO:0000313" key="2">
    <source>
        <dbReference type="EMBL" id="EFC48484.1"/>
    </source>
</evidence>
<evidence type="ECO:0000313" key="3">
    <source>
        <dbReference type="Proteomes" id="UP000006671"/>
    </source>
</evidence>
<organism evidence="3">
    <name type="scientific">Naegleria gruberi</name>
    <name type="common">Amoeba</name>
    <dbReference type="NCBI Taxonomy" id="5762"/>
    <lineage>
        <taxon>Eukaryota</taxon>
        <taxon>Discoba</taxon>
        <taxon>Heterolobosea</taxon>
        <taxon>Tetramitia</taxon>
        <taxon>Eutetramitia</taxon>
        <taxon>Vahlkampfiidae</taxon>
        <taxon>Naegleria</taxon>
    </lineage>
</organism>
<dbReference type="VEuPathDB" id="AmoebaDB:NAEGRDRAFT_63657"/>
<dbReference type="PANTHER" id="PTHR28037:SF1">
    <property type="entry name" value="ALCOHOL O-ACETYLTRANSFERASE 1-RELATED"/>
    <property type="match status" value="1"/>
</dbReference>
<keyword evidence="3" id="KW-1185">Reference proteome</keyword>
<sequence>MFKLAKHSVRSIKEVQHKSSLLLATSLKNSVQITSRTIGSSYYNYSTQSNQLLNSHVYKTNNCDKERHILDRRNLSPNEQIMLTPSLKKYGNGLVFRVAHIKIEKAFNFDGVLRRAVDRVQKGQPLLRSRIIRNPKGSKLAFSFELMDDQYLPLIPIVNLEGEMKEFEKNENPMQEYIEQVLTQKSYDLEKDFQLELYYYMNGNDLYLIVRYNHSIGDGISISNFIGQVLRECENVSMERETEQVEIKKLLASTDEIIMDSRLNSFSAKWKSLKYAFPFIKEMIFNKPNQYLIQFDRRHEHKTVSMVKLEFEGDTLKHFRNFTKQHGVSINSCLIPLLSLAYLKAAREHDKNPLHPNSCVRVGYPTGLSKIPHLSQVLDGNTLSLHVGVFIEDLKFDSCYDVKKTIVSHAKQILSNHAANFENQFILTNVLQSPLTRETAMAKTLENNDVFLAGLPVNFIVTNNGQLDSVKRSYQLSSTPLTIHSMYTIANTSALAGCLACGALTLPPNEKHSAKLIISLSCMEPIISRDALHSIQRNLQELFETLFTFSD</sequence>
<dbReference type="InterPro" id="IPR052058">
    <property type="entry name" value="Alcohol_O-acetyltransferase"/>
</dbReference>
<accession>D2V4A7</accession>
<feature type="domain" description="Condensation" evidence="1">
    <location>
        <begin position="100"/>
        <end position="341"/>
    </location>
</feature>
<dbReference type="RefSeq" id="XP_002681228.1">
    <property type="nucleotide sequence ID" value="XM_002681182.1"/>
</dbReference>
<dbReference type="OrthoDB" id="10265644at2759"/>
<protein>
    <submittedName>
        <fullName evidence="2">Predicted protein</fullName>
    </submittedName>
</protein>
<dbReference type="PANTHER" id="PTHR28037">
    <property type="entry name" value="ALCOHOL O-ACETYLTRANSFERASE 1-RELATED"/>
    <property type="match status" value="1"/>
</dbReference>
<dbReference type="EMBL" id="GG738851">
    <property type="protein sequence ID" value="EFC48484.1"/>
    <property type="molecule type" value="Genomic_DNA"/>
</dbReference>
<proteinExistence type="predicted"/>
<reference evidence="2 3" key="1">
    <citation type="journal article" date="2010" name="Cell">
        <title>The genome of Naegleria gruberi illuminates early eukaryotic versatility.</title>
        <authorList>
            <person name="Fritz-Laylin L.K."/>
            <person name="Prochnik S.E."/>
            <person name="Ginger M.L."/>
            <person name="Dacks J.B."/>
            <person name="Carpenter M.L."/>
            <person name="Field M.C."/>
            <person name="Kuo A."/>
            <person name="Paredez A."/>
            <person name="Chapman J."/>
            <person name="Pham J."/>
            <person name="Shu S."/>
            <person name="Neupane R."/>
            <person name="Cipriano M."/>
            <person name="Mancuso J."/>
            <person name="Tu H."/>
            <person name="Salamov A."/>
            <person name="Lindquist E."/>
            <person name="Shapiro H."/>
            <person name="Lucas S."/>
            <person name="Grigoriev I.V."/>
            <person name="Cande W.Z."/>
            <person name="Fulton C."/>
            <person name="Rokhsar D.S."/>
            <person name="Dawson S.C."/>
        </authorList>
    </citation>
    <scope>NUCLEOTIDE SEQUENCE [LARGE SCALE GENOMIC DNA]</scope>
    <source>
        <strain evidence="2 3">NEG-M</strain>
    </source>
</reference>
<dbReference type="OMA" id="KECENIW"/>
<dbReference type="AlphaFoldDB" id="D2V4A7"/>
<name>D2V4A7_NAEGR</name>
<evidence type="ECO:0000259" key="1">
    <source>
        <dbReference type="Pfam" id="PF00668"/>
    </source>
</evidence>
<dbReference type="Gene3D" id="3.30.559.30">
    <property type="entry name" value="Nonribosomal peptide synthetase, condensation domain"/>
    <property type="match status" value="1"/>
</dbReference>
<dbReference type="InterPro" id="IPR023213">
    <property type="entry name" value="CAT-like_dom_sf"/>
</dbReference>
<dbReference type="Pfam" id="PF00668">
    <property type="entry name" value="Condensation"/>
    <property type="match status" value="1"/>
</dbReference>
<dbReference type="GO" id="GO:0003824">
    <property type="term" value="F:catalytic activity"/>
    <property type="evidence" value="ECO:0007669"/>
    <property type="project" value="InterPro"/>
</dbReference>
<gene>
    <name evidence="2" type="ORF">NAEGRDRAFT_63657</name>
</gene>
<dbReference type="Gene3D" id="3.30.559.10">
    <property type="entry name" value="Chloramphenicol acetyltransferase-like domain"/>
    <property type="match status" value="1"/>
</dbReference>
<dbReference type="KEGG" id="ngr:NAEGRDRAFT_63657"/>
<dbReference type="InParanoid" id="D2V4A7"/>